<keyword evidence="3" id="KW-1185">Reference proteome</keyword>
<organism evidence="2 3">
    <name type="scientific">Elysia chlorotica</name>
    <name type="common">Eastern emerald elysia</name>
    <name type="synonym">Sea slug</name>
    <dbReference type="NCBI Taxonomy" id="188477"/>
    <lineage>
        <taxon>Eukaryota</taxon>
        <taxon>Metazoa</taxon>
        <taxon>Spiralia</taxon>
        <taxon>Lophotrochozoa</taxon>
        <taxon>Mollusca</taxon>
        <taxon>Gastropoda</taxon>
        <taxon>Heterobranchia</taxon>
        <taxon>Euthyneura</taxon>
        <taxon>Panpulmonata</taxon>
        <taxon>Sacoglossa</taxon>
        <taxon>Placobranchoidea</taxon>
        <taxon>Plakobranchidae</taxon>
        <taxon>Elysia</taxon>
    </lineage>
</organism>
<evidence type="ECO:0000313" key="2">
    <source>
        <dbReference type="EMBL" id="RUS76573.1"/>
    </source>
</evidence>
<evidence type="ECO:0000313" key="3">
    <source>
        <dbReference type="Proteomes" id="UP000271974"/>
    </source>
</evidence>
<dbReference type="EMBL" id="RQTK01000651">
    <property type="protein sequence ID" value="RUS76573.1"/>
    <property type="molecule type" value="Genomic_DNA"/>
</dbReference>
<accession>A0A433T4S3</accession>
<dbReference type="Proteomes" id="UP000271974">
    <property type="component" value="Unassembled WGS sequence"/>
</dbReference>
<feature type="compositionally biased region" description="Polar residues" evidence="1">
    <location>
        <begin position="893"/>
        <end position="913"/>
    </location>
</feature>
<feature type="compositionally biased region" description="Low complexity" evidence="1">
    <location>
        <begin position="443"/>
        <end position="466"/>
    </location>
</feature>
<comment type="caution">
    <text evidence="2">The sequence shown here is derived from an EMBL/GenBank/DDBJ whole genome shotgun (WGS) entry which is preliminary data.</text>
</comment>
<feature type="compositionally biased region" description="Polar residues" evidence="1">
    <location>
        <begin position="738"/>
        <end position="748"/>
    </location>
</feature>
<evidence type="ECO:0000256" key="1">
    <source>
        <dbReference type="SAM" id="MobiDB-lite"/>
    </source>
</evidence>
<feature type="region of interest" description="Disordered" evidence="1">
    <location>
        <begin position="1075"/>
        <end position="1104"/>
    </location>
</feature>
<feature type="non-terminal residue" evidence="2">
    <location>
        <position position="1"/>
    </location>
</feature>
<protein>
    <submittedName>
        <fullName evidence="2">Uncharacterized protein</fullName>
    </submittedName>
</protein>
<feature type="region of interest" description="Disordered" evidence="1">
    <location>
        <begin position="365"/>
        <end position="417"/>
    </location>
</feature>
<sequence length="1388" mass="152262">DTVEEYLPSPEVVDEESEVDQDELDDILASIATIRCDFKGKTKNEDALRTDFGPVKLAENETPAKHAKVKEDDAKYIAGYFQRVKDLCKTSIQRFEKLLSLLGQLNIDRNNSFELYVDFIMMLPDHMNLVEDFAGVLLAFIAVLCRCSISSQKREKLQEFLSELQRNCSGSITAYGRVLAVLYRWLSLTKEAETDGSVLKNQLLDLVWSCPNLLDKCCQYFLSKQTLSSDVQAADTVQAVSANRFVRMSALTNPEIYEIKHLEPKLARCRRLNSPSSENEIKRKTRLQADWDSPTTREEQQSGEYRQSGTEYGKEVSGLRKRKNKRRFSPEMAFETGVKVSHGETLVLSKDQAPLDKSSTLLPTKRLKTSTSPGPALLGPARCTSVPAASKTRATLPETTGASDSPHLPVNSMGPPQQVPLAFKKSKISTVEKTILSSQTMETNPISSSPNLPNNRPNPPVVNRTSGKTSSPSTNLCLSTLGSKTSKALPHQASPLQTLLVLPQPGNSLPVQPLPDTLPVQPLPVEPLPDTLPVQPLPDTLPVQPLPDTLPAQPLPDTLPVQPLPDTKPLPVLVYVQPQKYVMILPKGPLDMDMFAQKSIETNSAQGNTMKSSVKISKKQKTKTVEAETLSPSFPDTLPVQPLPDTLPVQPLPDTLPVQPLPDTLPVQPLPDTLPVQPLPDTLPVQPLPDTLPVQPLPDTKPLPVLVYVQPQKYVMILPKGPLDMDMFAQKSIETNSAQGNTMKSSVKISKKQKTKTVEAETLSPSLKNSNKSCSSTSTPTSQNAIKTNNTTSTPSSKSLTKLSLSTEEKSGGLVYSQELNKDKTCSQDILESQDDNRNNKIVSLPGKERTDSVKKSRKHKTKTIKVKTLSPGLTDPNKPCSTETLKASQNILNTDNVPPTPSSEPHTMLSQTVKKRDDSVVSSKELIKDEICANAEKKPRNQNAKTAKTKTSANLTNSNKPFSTATLNVSQNTLKTSNVLSTPLGKPQTKSSQAIKEKDDGAVSSQEMNKHKTFSGDVHKPSQAKVHHIKLDGNDQGVSLLDKEIKEPCDVSDQFEIPKVPRIHIQKEDSSVTENSLCSGKSQPELFAKPNGETKQSSLSPGCDTKVVNPEANSSESIAYLSPIKLGVREPSQVIQHYLDSMSLGPVEESMDPQFLQHIAHLLTSPHKHPTDSVSKFDLLAFIESSQFACKDLASSSGFSRAATQFFNKSSSTSSGSLGFSQAFKEQGLVTHGLEAQSELGNKATSLEVIQENRMPEDAAVRTADRPIVSEEREPALHCSVSNQAKGVTKSIDERQSKESDSTDTDNGPENHCVYPPEDLNQSVWTEEWDEQILLAVVENQGVTDSVIEKLQLQIPIKSIVELASRANQLLEMMQNDVESEEDPEER</sequence>
<feature type="region of interest" description="Disordered" evidence="1">
    <location>
        <begin position="270"/>
        <end position="328"/>
    </location>
</feature>
<feature type="region of interest" description="Disordered" evidence="1">
    <location>
        <begin position="1281"/>
        <end position="1318"/>
    </location>
</feature>
<feature type="compositionally biased region" description="Polar residues" evidence="1">
    <location>
        <begin position="942"/>
        <end position="964"/>
    </location>
</feature>
<dbReference type="STRING" id="188477.A0A433T4S3"/>
<feature type="compositionally biased region" description="Basic and acidic residues" evidence="1">
    <location>
        <begin position="1292"/>
        <end position="1302"/>
    </location>
</feature>
<proteinExistence type="predicted"/>
<feature type="region of interest" description="Disordered" evidence="1">
    <location>
        <begin position="436"/>
        <end position="475"/>
    </location>
</feature>
<dbReference type="OrthoDB" id="10680934at2759"/>
<reference evidence="2 3" key="1">
    <citation type="submission" date="2019-01" db="EMBL/GenBank/DDBJ databases">
        <title>A draft genome assembly of the solar-powered sea slug Elysia chlorotica.</title>
        <authorList>
            <person name="Cai H."/>
            <person name="Li Q."/>
            <person name="Fang X."/>
            <person name="Li J."/>
            <person name="Curtis N.E."/>
            <person name="Altenburger A."/>
            <person name="Shibata T."/>
            <person name="Feng M."/>
            <person name="Maeda T."/>
            <person name="Schwartz J.A."/>
            <person name="Shigenobu S."/>
            <person name="Lundholm N."/>
            <person name="Nishiyama T."/>
            <person name="Yang H."/>
            <person name="Hasebe M."/>
            <person name="Li S."/>
            <person name="Pierce S.K."/>
            <person name="Wang J."/>
        </authorList>
    </citation>
    <scope>NUCLEOTIDE SEQUENCE [LARGE SCALE GENOMIC DNA]</scope>
    <source>
        <strain evidence="2">EC2010</strain>
        <tissue evidence="2">Whole organism of an adult</tissue>
    </source>
</reference>
<feature type="region of interest" description="Disordered" evidence="1">
    <location>
        <begin position="738"/>
        <end position="809"/>
    </location>
</feature>
<gene>
    <name evidence="2" type="ORF">EGW08_015651</name>
</gene>
<feature type="region of interest" description="Disordered" evidence="1">
    <location>
        <begin position="934"/>
        <end position="964"/>
    </location>
</feature>
<feature type="region of interest" description="Disordered" evidence="1">
    <location>
        <begin position="893"/>
        <end position="922"/>
    </location>
</feature>
<feature type="region of interest" description="Disordered" evidence="1">
    <location>
        <begin position="979"/>
        <end position="1007"/>
    </location>
</feature>
<feature type="compositionally biased region" description="Low complexity" evidence="1">
    <location>
        <begin position="762"/>
        <end position="806"/>
    </location>
</feature>
<name>A0A433T4S3_ELYCH</name>